<evidence type="ECO:0000256" key="3">
    <source>
        <dbReference type="ARBA" id="ARBA00022723"/>
    </source>
</evidence>
<dbReference type="GO" id="GO:0016020">
    <property type="term" value="C:membrane"/>
    <property type="evidence" value="ECO:0007669"/>
    <property type="project" value="GOC"/>
</dbReference>
<evidence type="ECO:0000256" key="2">
    <source>
        <dbReference type="ARBA" id="ARBA00022519"/>
    </source>
</evidence>
<dbReference type="AlphaFoldDB" id="A0A4Q9JVI3"/>
<dbReference type="InterPro" id="IPR043461">
    <property type="entry name" value="LpxH-like"/>
</dbReference>
<dbReference type="PANTHER" id="PTHR34990:SF2">
    <property type="entry name" value="BLL8164 PROTEIN"/>
    <property type="match status" value="1"/>
</dbReference>
<gene>
    <name evidence="7" type="ORF">DU473_02660</name>
</gene>
<dbReference type="PANTHER" id="PTHR34990">
    <property type="entry name" value="UDP-2,3-DIACYLGLUCOSAMINE HYDROLASE-RELATED"/>
    <property type="match status" value="1"/>
</dbReference>
<dbReference type="InterPro" id="IPR004843">
    <property type="entry name" value="Calcineurin-like_PHP"/>
</dbReference>
<dbReference type="GO" id="GO:0009245">
    <property type="term" value="P:lipid A biosynthetic process"/>
    <property type="evidence" value="ECO:0007669"/>
    <property type="project" value="TreeGrafter"/>
</dbReference>
<dbReference type="Pfam" id="PF00149">
    <property type="entry name" value="Metallophos"/>
    <property type="match status" value="1"/>
</dbReference>
<accession>A0A4Q9JVI3</accession>
<proteinExistence type="predicted"/>
<dbReference type="Gene3D" id="3.60.21.10">
    <property type="match status" value="1"/>
</dbReference>
<keyword evidence="2" id="KW-0997">Cell inner membrane</keyword>
<keyword evidence="3" id="KW-0479">Metal-binding</keyword>
<keyword evidence="4" id="KW-0472">Membrane</keyword>
<dbReference type="EMBL" id="QPGR01000003">
    <property type="protein sequence ID" value="TBR81798.1"/>
    <property type="molecule type" value="Genomic_DNA"/>
</dbReference>
<evidence type="ECO:0000256" key="4">
    <source>
        <dbReference type="ARBA" id="ARBA00023136"/>
    </source>
</evidence>
<name>A0A4Q9JVI3_9BACT</name>
<evidence type="ECO:0000313" key="8">
    <source>
        <dbReference type="Proteomes" id="UP000292583"/>
    </source>
</evidence>
<dbReference type="SUPFAM" id="SSF56300">
    <property type="entry name" value="Metallo-dependent phosphatases"/>
    <property type="match status" value="1"/>
</dbReference>
<keyword evidence="8" id="KW-1185">Reference proteome</keyword>
<keyword evidence="1" id="KW-1003">Cell membrane</keyword>
<keyword evidence="5" id="KW-0464">Manganese</keyword>
<dbReference type="GO" id="GO:0008758">
    <property type="term" value="F:UDP-2,3-diacylglucosamine hydrolase activity"/>
    <property type="evidence" value="ECO:0007669"/>
    <property type="project" value="TreeGrafter"/>
</dbReference>
<dbReference type="OrthoDB" id="270739at2"/>
<reference evidence="7 8" key="1">
    <citation type="submission" date="2018-07" db="EMBL/GenBank/DDBJ databases">
        <title>Campylobacter zealandensis sp. nov., isolated from birds and water in New Zealand.</title>
        <authorList>
            <person name="Wilkinson D.A."/>
            <person name="Biggs P.J."/>
            <person name="French N.P."/>
            <person name="Midwinter A.C."/>
        </authorList>
    </citation>
    <scope>NUCLEOTIDE SEQUENCE [LARGE SCALE GENOMIC DNA]</scope>
    <source>
        <strain evidence="7 8">B423b</strain>
    </source>
</reference>
<evidence type="ECO:0000313" key="7">
    <source>
        <dbReference type="EMBL" id="TBR81798.1"/>
    </source>
</evidence>
<dbReference type="RefSeq" id="WP_131186481.1">
    <property type="nucleotide sequence ID" value="NZ_QPGR01000003.1"/>
</dbReference>
<comment type="caution">
    <text evidence="7">The sequence shown here is derived from an EMBL/GenBank/DDBJ whole genome shotgun (WGS) entry which is preliminary data.</text>
</comment>
<dbReference type="CDD" id="cd07398">
    <property type="entry name" value="MPP_YbbF-LpxH"/>
    <property type="match status" value="1"/>
</dbReference>
<evidence type="ECO:0000256" key="1">
    <source>
        <dbReference type="ARBA" id="ARBA00022475"/>
    </source>
</evidence>
<dbReference type="GO" id="GO:0046872">
    <property type="term" value="F:metal ion binding"/>
    <property type="evidence" value="ECO:0007669"/>
    <property type="project" value="UniProtKB-KW"/>
</dbReference>
<sequence>MKKHLQDEVIIKNGAIFIADAHENEQRRGFWNFLCALKEGKVKTSQLFLMGDIFDLLIGEISATHNFAKKYIILLEELSNDVEIFYLEGNHDFNLSYFFKKVKIFPLKKQPLKAIFYTEKGEKIDFFLAHGDIFLNPFLGFILKNLRRHSLLCFLNFLNKITFDFISKRILENQKKKNLFFKINNFENLIYQRYEKYNTNNAWVVEGHYHQNFILNNENIKYFNLNSFAYKESFFVVEYSQEIKFQEQNLRGQNV</sequence>
<evidence type="ECO:0000256" key="5">
    <source>
        <dbReference type="ARBA" id="ARBA00023211"/>
    </source>
</evidence>
<feature type="domain" description="Calcineurin-like phosphoesterase" evidence="6">
    <location>
        <begin position="16"/>
        <end position="171"/>
    </location>
</feature>
<dbReference type="Proteomes" id="UP000292583">
    <property type="component" value="Unassembled WGS sequence"/>
</dbReference>
<organism evidence="7 8">
    <name type="scientific">Campylobacter novaezeelandiae</name>
    <dbReference type="NCBI Taxonomy" id="2267891"/>
    <lineage>
        <taxon>Bacteria</taxon>
        <taxon>Pseudomonadati</taxon>
        <taxon>Campylobacterota</taxon>
        <taxon>Epsilonproteobacteria</taxon>
        <taxon>Campylobacterales</taxon>
        <taxon>Campylobacteraceae</taxon>
        <taxon>Campylobacter</taxon>
    </lineage>
</organism>
<evidence type="ECO:0000259" key="6">
    <source>
        <dbReference type="Pfam" id="PF00149"/>
    </source>
</evidence>
<protein>
    <submittedName>
        <fullName evidence="7">UDP-2,3-diacylglucosamine diphosphatase</fullName>
    </submittedName>
</protein>
<dbReference type="InterPro" id="IPR029052">
    <property type="entry name" value="Metallo-depent_PP-like"/>
</dbReference>